<protein>
    <submittedName>
        <fullName evidence="1">Type I-E CRISPR-associated protein Cas6/Cse3/CasE</fullName>
    </submittedName>
</protein>
<reference evidence="1" key="1">
    <citation type="submission" date="2022-05" db="EMBL/GenBank/DDBJ databases">
        <title>Corynebacterium sp. TA-R-1 sp. nov., isolated from human feces.</title>
        <authorList>
            <person name="Shamsuzzaman M."/>
            <person name="Dahal R.H."/>
        </authorList>
    </citation>
    <scope>NUCLEOTIDE SEQUENCE</scope>
    <source>
        <strain evidence="1">TA-R-1</strain>
    </source>
</reference>
<dbReference type="RefSeq" id="WP_253578685.1">
    <property type="nucleotide sequence ID" value="NZ_JAMFTQ010000012.1"/>
</dbReference>
<evidence type="ECO:0000313" key="1">
    <source>
        <dbReference type="EMBL" id="MCP1388295.1"/>
    </source>
</evidence>
<accession>A0ABT1G3Q3</accession>
<dbReference type="Gene3D" id="3.30.70.1200">
    <property type="entry name" value="Crispr-associated protein, domain 1"/>
    <property type="match status" value="1"/>
</dbReference>
<name>A0ABT1G3Q3_9CORY</name>
<dbReference type="Pfam" id="PF08798">
    <property type="entry name" value="CRISPR_assoc"/>
    <property type="match status" value="1"/>
</dbReference>
<dbReference type="Proteomes" id="UP001204000">
    <property type="component" value="Unassembled WGS sequence"/>
</dbReference>
<proteinExistence type="predicted"/>
<evidence type="ECO:0000313" key="2">
    <source>
        <dbReference type="Proteomes" id="UP001204000"/>
    </source>
</evidence>
<dbReference type="NCBIfam" id="TIGR01907">
    <property type="entry name" value="casE_Cse3"/>
    <property type="match status" value="1"/>
</dbReference>
<sequence>MTTMTRVLINTTRRGGARLLTDAQSMHAAVRSAFPPDLDETDSRVLWRVDPHEHHSVLYIVGPEIPAVDHIVDQAGWPERPGETANYDRLLGSLMKGQRWHFELVANPTYSVFEKGKRGKVKAHVSPAHQLDWLYKKAPGCGFALAQRDDSDTSGEIPQITERWTDVFQRERAAGSRKQPVRVAKARFTGTLEVSDAALLRTSLQQGIGRAKGYGCGLLTLAPLGQIQ</sequence>
<gene>
    <name evidence="1" type="primary">cas6e</name>
    <name evidence="1" type="ORF">M5J20_08870</name>
</gene>
<dbReference type="SUPFAM" id="SSF117987">
    <property type="entry name" value="CRISPR-associated protein"/>
    <property type="match status" value="2"/>
</dbReference>
<comment type="caution">
    <text evidence="1">The sequence shown here is derived from an EMBL/GenBank/DDBJ whole genome shotgun (WGS) entry which is preliminary data.</text>
</comment>
<dbReference type="InterPro" id="IPR010179">
    <property type="entry name" value="CRISPR-assoc_prot_Cse3"/>
</dbReference>
<dbReference type="EMBL" id="JAMFTQ010000012">
    <property type="protein sequence ID" value="MCP1388295.1"/>
    <property type="molecule type" value="Genomic_DNA"/>
</dbReference>
<organism evidence="1 2">
    <name type="scientific">Corynebacterium stercoris</name>
    <dbReference type="NCBI Taxonomy" id="2943490"/>
    <lineage>
        <taxon>Bacteria</taxon>
        <taxon>Bacillati</taxon>
        <taxon>Actinomycetota</taxon>
        <taxon>Actinomycetes</taxon>
        <taxon>Mycobacteriales</taxon>
        <taxon>Corynebacteriaceae</taxon>
        <taxon>Corynebacterium</taxon>
    </lineage>
</organism>
<keyword evidence="2" id="KW-1185">Reference proteome</keyword>
<dbReference type="CDD" id="cd09727">
    <property type="entry name" value="Cas6_I-E"/>
    <property type="match status" value="1"/>
</dbReference>
<dbReference type="Gene3D" id="3.30.70.1210">
    <property type="entry name" value="Crispr-associated protein, domain 2"/>
    <property type="match status" value="1"/>
</dbReference>
<dbReference type="SMART" id="SM01101">
    <property type="entry name" value="CRISPR_assoc"/>
    <property type="match status" value="1"/>
</dbReference>